<dbReference type="EMBL" id="NNAY01003411">
    <property type="protein sequence ID" value="OXU19454.1"/>
    <property type="molecule type" value="Genomic_DNA"/>
</dbReference>
<evidence type="ECO:0000256" key="2">
    <source>
        <dbReference type="ARBA" id="ARBA00004123"/>
    </source>
</evidence>
<reference evidence="9 10" key="1">
    <citation type="journal article" date="2017" name="Curr. Biol.">
        <title>The Evolution of Venom by Co-option of Single-Copy Genes.</title>
        <authorList>
            <person name="Martinson E.O."/>
            <person name="Mrinalini"/>
            <person name="Kelkar Y.D."/>
            <person name="Chang C.H."/>
            <person name="Werren J.H."/>
        </authorList>
    </citation>
    <scope>NUCLEOTIDE SEQUENCE [LARGE SCALE GENOMIC DNA]</scope>
    <source>
        <strain evidence="9 10">Alberta</strain>
        <tissue evidence="9">Whole body</tissue>
    </source>
</reference>
<evidence type="ECO:0000256" key="3">
    <source>
        <dbReference type="ARBA" id="ARBA00006958"/>
    </source>
</evidence>
<evidence type="ECO:0000256" key="6">
    <source>
        <dbReference type="ARBA" id="ARBA00022801"/>
    </source>
</evidence>
<feature type="domain" description="DDE Tnp4" evidence="8">
    <location>
        <begin position="146"/>
        <end position="308"/>
    </location>
</feature>
<dbReference type="GO" id="GO:0005634">
    <property type="term" value="C:nucleus"/>
    <property type="evidence" value="ECO:0007669"/>
    <property type="project" value="UniProtKB-SubCell"/>
</dbReference>
<dbReference type="AlphaFoldDB" id="A0A232EM70"/>
<evidence type="ECO:0000313" key="9">
    <source>
        <dbReference type="EMBL" id="OXU19454.1"/>
    </source>
</evidence>
<name>A0A232EM70_9HYME</name>
<dbReference type="GO" id="GO:0004518">
    <property type="term" value="F:nuclease activity"/>
    <property type="evidence" value="ECO:0007669"/>
    <property type="project" value="UniProtKB-KW"/>
</dbReference>
<comment type="subcellular location">
    <subcellularLocation>
        <location evidence="2">Nucleus</location>
    </subcellularLocation>
</comment>
<proteinExistence type="inferred from homology"/>
<dbReference type="Proteomes" id="UP000215335">
    <property type="component" value="Unassembled WGS sequence"/>
</dbReference>
<feature type="non-terminal residue" evidence="9">
    <location>
        <position position="1"/>
    </location>
</feature>
<dbReference type="GO" id="GO:0016787">
    <property type="term" value="F:hydrolase activity"/>
    <property type="evidence" value="ECO:0007669"/>
    <property type="project" value="UniProtKB-KW"/>
</dbReference>
<evidence type="ECO:0000256" key="7">
    <source>
        <dbReference type="ARBA" id="ARBA00023242"/>
    </source>
</evidence>
<comment type="similarity">
    <text evidence="3">Belongs to the HARBI1 family.</text>
</comment>
<dbReference type="PANTHER" id="PTHR22930">
    <property type="match status" value="1"/>
</dbReference>
<keyword evidence="6" id="KW-0378">Hydrolase</keyword>
<accession>A0A232EM70</accession>
<evidence type="ECO:0000256" key="1">
    <source>
        <dbReference type="ARBA" id="ARBA00001968"/>
    </source>
</evidence>
<dbReference type="InterPro" id="IPR027806">
    <property type="entry name" value="HARBI1_dom"/>
</dbReference>
<dbReference type="PANTHER" id="PTHR22930:SF258">
    <property type="entry name" value="PROTEIN ALP1-LIKE ISOFORM X1"/>
    <property type="match status" value="1"/>
</dbReference>
<protein>
    <recommendedName>
        <fullName evidence="8">DDE Tnp4 domain-containing protein</fullName>
    </recommendedName>
</protein>
<evidence type="ECO:0000256" key="5">
    <source>
        <dbReference type="ARBA" id="ARBA00022723"/>
    </source>
</evidence>
<gene>
    <name evidence="9" type="ORF">TSAR_013450</name>
</gene>
<keyword evidence="5" id="KW-0479">Metal-binding</keyword>
<evidence type="ECO:0000256" key="4">
    <source>
        <dbReference type="ARBA" id="ARBA00022722"/>
    </source>
</evidence>
<dbReference type="OrthoDB" id="8193319at2759"/>
<comment type="caution">
    <text evidence="9">The sequence shown here is derived from an EMBL/GenBank/DDBJ whole genome shotgun (WGS) entry which is preliminary data.</text>
</comment>
<keyword evidence="4" id="KW-0540">Nuclease</keyword>
<dbReference type="STRING" id="543379.A0A232EM70"/>
<dbReference type="Pfam" id="PF13359">
    <property type="entry name" value="DDE_Tnp_4"/>
    <property type="match status" value="1"/>
</dbReference>
<dbReference type="InterPro" id="IPR045249">
    <property type="entry name" value="HARBI1-like"/>
</dbReference>
<keyword evidence="10" id="KW-1185">Reference proteome</keyword>
<evidence type="ECO:0000313" key="10">
    <source>
        <dbReference type="Proteomes" id="UP000215335"/>
    </source>
</evidence>
<dbReference type="GO" id="GO:0046872">
    <property type="term" value="F:metal ion binding"/>
    <property type="evidence" value="ECO:0007669"/>
    <property type="project" value="UniProtKB-KW"/>
</dbReference>
<keyword evidence="7" id="KW-0539">Nucleus</keyword>
<organism evidence="9 10">
    <name type="scientific">Trichomalopsis sarcophagae</name>
    <dbReference type="NCBI Taxonomy" id="543379"/>
    <lineage>
        <taxon>Eukaryota</taxon>
        <taxon>Metazoa</taxon>
        <taxon>Ecdysozoa</taxon>
        <taxon>Arthropoda</taxon>
        <taxon>Hexapoda</taxon>
        <taxon>Insecta</taxon>
        <taxon>Pterygota</taxon>
        <taxon>Neoptera</taxon>
        <taxon>Endopterygota</taxon>
        <taxon>Hymenoptera</taxon>
        <taxon>Apocrita</taxon>
        <taxon>Proctotrupomorpha</taxon>
        <taxon>Chalcidoidea</taxon>
        <taxon>Pteromalidae</taxon>
        <taxon>Pteromalinae</taxon>
        <taxon>Trichomalopsis</taxon>
    </lineage>
</organism>
<sequence>RVWVDEILQQRRFHGFYEYIFPILQTREARFNDYFRMTATQFAELRCIVGPSIYKQTHIREPMKEVYYLSFNFYIYLASGDLVSSIQYHYLRGLTTVNDIIRETCGAIWNCLHSLVLPATLTTENWLSKEKDFEELWNFTHSIGAIDGKHIVLQCPDNAGSSFYNYKGCHSIVLLAICDANYKFTYVDIGSFGRGSDSTVFKNSSFGQKFIGHEMNLPNPSPISIEGPNILYFLVGDEAFALTEYMLRPYPGRNLTPEIYNYRLSRARRAIENTFGILASQWKIFRRPIDSTRETATKIVQAAVCLHNFLRRDDTDTEYITPDMLDRNSDGACIPGSWRTLTDQWSFQDITRAGTNTNDTDTEYITPDMLDRNSDGARIPGSWRILTDQWSFQDITTAGINTTAVCLHNFLRRDDTDTEYITPDMLDRNSDGACIPGSWRTLTDQWSFQDITRAGTNTSSRSAIAIRDEFCAYFNGEGAVPWQYDNCN</sequence>
<evidence type="ECO:0000259" key="8">
    <source>
        <dbReference type="Pfam" id="PF13359"/>
    </source>
</evidence>
<comment type="cofactor">
    <cofactor evidence="1">
        <name>a divalent metal cation</name>
        <dbReference type="ChEBI" id="CHEBI:60240"/>
    </cofactor>
</comment>